<keyword evidence="1" id="KW-0175">Coiled coil</keyword>
<evidence type="ECO:0000313" key="5">
    <source>
        <dbReference type="Proteomes" id="UP000663852"/>
    </source>
</evidence>
<proteinExistence type="predicted"/>
<dbReference type="Proteomes" id="UP000663852">
    <property type="component" value="Unassembled WGS sequence"/>
</dbReference>
<dbReference type="Gene3D" id="1.10.287.1490">
    <property type="match status" value="1"/>
</dbReference>
<name>A0A814THM5_ADIRI</name>
<evidence type="ECO:0000313" key="3">
    <source>
        <dbReference type="EMBL" id="CAF1446565.1"/>
    </source>
</evidence>
<dbReference type="Proteomes" id="UP000663828">
    <property type="component" value="Unassembled WGS sequence"/>
</dbReference>
<comment type="caution">
    <text evidence="2">The sequence shown here is derived from an EMBL/GenBank/DDBJ whole genome shotgun (WGS) entry which is preliminary data.</text>
</comment>
<evidence type="ECO:0000313" key="2">
    <source>
        <dbReference type="EMBL" id="CAF1162362.1"/>
    </source>
</evidence>
<dbReference type="OrthoDB" id="10255522at2759"/>
<reference evidence="2" key="1">
    <citation type="submission" date="2021-02" db="EMBL/GenBank/DDBJ databases">
        <authorList>
            <person name="Nowell W R."/>
        </authorList>
    </citation>
    <scope>NUCLEOTIDE SEQUENCE</scope>
</reference>
<feature type="coiled-coil region" evidence="1">
    <location>
        <begin position="575"/>
        <end position="763"/>
    </location>
</feature>
<accession>A0A814THM5</accession>
<organism evidence="2 5">
    <name type="scientific">Adineta ricciae</name>
    <name type="common">Rotifer</name>
    <dbReference type="NCBI Taxonomy" id="249248"/>
    <lineage>
        <taxon>Eukaryota</taxon>
        <taxon>Metazoa</taxon>
        <taxon>Spiralia</taxon>
        <taxon>Gnathifera</taxon>
        <taxon>Rotifera</taxon>
        <taxon>Eurotatoria</taxon>
        <taxon>Bdelloidea</taxon>
        <taxon>Adinetida</taxon>
        <taxon>Adinetidae</taxon>
        <taxon>Adineta</taxon>
    </lineage>
</organism>
<protein>
    <submittedName>
        <fullName evidence="2">Uncharacterized protein</fullName>
    </submittedName>
</protein>
<evidence type="ECO:0000313" key="4">
    <source>
        <dbReference type="Proteomes" id="UP000663828"/>
    </source>
</evidence>
<gene>
    <name evidence="2" type="ORF">EDS130_LOCUS23212</name>
    <name evidence="3" type="ORF">XAT740_LOCUS36624</name>
</gene>
<keyword evidence="4" id="KW-1185">Reference proteome</keyword>
<sequence>MVNEKLILFGVNSLISAPLEPIKSIQDLRNAEHFLNVISQIEAQKFAESRVEIPSADETVHDKFKFILDYLSKQSTSSITEWNINDLTRGNDTLLSKTALLVVFAAHADTYFYSKSLETDEAQHEQLAALFDLHMIEATQNNPYQLNIDACLKDDSTGGQPKQTTPVIRKRRNTQICNLNDSLNNPNRSSILDRSFTRSPGQSYAAATAAAQQARALQEDLFKVQYELDDLQHKYGGLEKSYNDLKEKNRELSEKVLRQADYDTIKDERNKLREDLHRYEIDNKRLHGVKENVADLQQRLQQYQKKNDEMHEKVATLERKLCESKQQCDEYSKKIVNQNADLLLLSSSNERVKMLEVENQQMKIIKEQRESELLRQIRHLQNDKEELQRKLDEPMTTIETPLIVAEKRALEEELHTLKMSFYDRREADTEIESFKQTIKQLEEKLEQLRNECQELYKQKHEYAEEQISLRNELHAQLGSYENKLNSSSKLVEEYKRENAKISDECNLLRSEIISLKSKLHGQSSELNSEIVKSFDLRHQLGLLNEQVALKSSEIVNLLTNIDSLKVEIDHIKLDRDNGQTRLNDLQMQYDKLTNTCSMYEMKLNEQEERETELKLQVKQVREMHENIVHEKVRSQTEYTDAQMRVTKAEQALKDKIEEVENLKKAARLYNQDIKELEKYGEDLREHYEKSKVTHKKTEQELSELKATHTKTLSDYEELQKQVALLKTRCGQLESERLPLLAQLEFADRNLRQVKKQQQQQQQQQQATMMTSTTVHHQPPAVLQPIENNNKSVSRLVRSPSLDMRVMRRTTDKMDDTRSLDHDDLALLLHKSQSYNHYALNGRSTDHLAKYEMENEEEPIHLDLGSIDYNRRMTELQRRNLSQPMHLRTAYALETLEHDPENFSASFIRKGGIANDENLARQRIAHENQKGTETPKASRFKNLFNRK</sequence>
<feature type="coiled-coil region" evidence="1">
    <location>
        <begin position="214"/>
        <end position="320"/>
    </location>
</feature>
<feature type="coiled-coil region" evidence="1">
    <location>
        <begin position="424"/>
        <end position="511"/>
    </location>
</feature>
<dbReference type="EMBL" id="CAJNOR010003776">
    <property type="protein sequence ID" value="CAF1446565.1"/>
    <property type="molecule type" value="Genomic_DNA"/>
</dbReference>
<evidence type="ECO:0000256" key="1">
    <source>
        <dbReference type="SAM" id="Coils"/>
    </source>
</evidence>
<dbReference type="EMBL" id="CAJNOJ010000126">
    <property type="protein sequence ID" value="CAF1162362.1"/>
    <property type="molecule type" value="Genomic_DNA"/>
</dbReference>
<dbReference type="AlphaFoldDB" id="A0A814THM5"/>